<proteinExistence type="predicted"/>
<accession>A0A5P6VM21</accession>
<gene>
    <name evidence="2" type="ORF">FXF36_00230</name>
</gene>
<feature type="compositionally biased region" description="Basic and acidic residues" evidence="1">
    <location>
        <begin position="99"/>
        <end position="112"/>
    </location>
</feature>
<dbReference type="AlphaFoldDB" id="A0A5P6VM21"/>
<feature type="compositionally biased region" description="Acidic residues" evidence="1">
    <location>
        <begin position="120"/>
        <end position="129"/>
    </location>
</feature>
<reference evidence="3" key="1">
    <citation type="submission" date="2019-08" db="EMBL/GenBank/DDBJ databases">
        <title>Complete Genome Sequence of the Polysaccharide-Degrading Rumen Bacterium Pseudobutyrivibrio xylanivorans MA3014.</title>
        <authorList>
            <person name="Palevich N."/>
            <person name="Maclean P.H."/>
            <person name="Kelly W.J."/>
            <person name="Leahy S.C."/>
            <person name="Rakonjac J."/>
            <person name="Attwood G.T."/>
        </authorList>
    </citation>
    <scope>NUCLEOTIDE SEQUENCE [LARGE SCALE GENOMIC DNA]</scope>
    <source>
        <strain evidence="3">MA3014</strain>
    </source>
</reference>
<dbReference type="EMBL" id="CP043028">
    <property type="protein sequence ID" value="QFJ53408.1"/>
    <property type="molecule type" value="Genomic_DNA"/>
</dbReference>
<dbReference type="RefSeq" id="WP_151621951.1">
    <property type="nucleotide sequence ID" value="NZ_CP043028.1"/>
</dbReference>
<dbReference type="Proteomes" id="UP000327030">
    <property type="component" value="Chromosome 1"/>
</dbReference>
<evidence type="ECO:0000313" key="3">
    <source>
        <dbReference type="Proteomes" id="UP000327030"/>
    </source>
</evidence>
<feature type="compositionally biased region" description="Basic and acidic residues" evidence="1">
    <location>
        <begin position="130"/>
        <end position="139"/>
    </location>
</feature>
<dbReference type="KEGG" id="pxv:FXF36_00230"/>
<organism evidence="2 3">
    <name type="scientific">Pseudobutyrivibrio xylanivorans</name>
    <dbReference type="NCBI Taxonomy" id="185007"/>
    <lineage>
        <taxon>Bacteria</taxon>
        <taxon>Bacillati</taxon>
        <taxon>Bacillota</taxon>
        <taxon>Clostridia</taxon>
        <taxon>Lachnospirales</taxon>
        <taxon>Lachnospiraceae</taxon>
        <taxon>Pseudobutyrivibrio</taxon>
    </lineage>
</organism>
<sequence length="139" mass="16166">MMRREQVGFNKLTETIGKDFCLQYKDVSCFSTEEVPEGLYCFLGFDLHANERTLTLSSNLDEWDVYATCIVFDDNTVELRECKLPSNIHWIALNPSDQPTKEQATEIEEASRRPIQYTEDAPELTDEELSEFRPVKPHR</sequence>
<protein>
    <submittedName>
        <fullName evidence="2">Uncharacterized protein</fullName>
    </submittedName>
</protein>
<evidence type="ECO:0000313" key="2">
    <source>
        <dbReference type="EMBL" id="QFJ53408.1"/>
    </source>
</evidence>
<name>A0A5P6VM21_PSEXY</name>
<dbReference type="OrthoDB" id="2003772at2"/>
<evidence type="ECO:0000256" key="1">
    <source>
        <dbReference type="SAM" id="MobiDB-lite"/>
    </source>
</evidence>
<feature type="region of interest" description="Disordered" evidence="1">
    <location>
        <begin position="95"/>
        <end position="139"/>
    </location>
</feature>